<dbReference type="InterPro" id="IPR017900">
    <property type="entry name" value="4Fe4S_Fe_S_CS"/>
</dbReference>
<keyword evidence="6" id="KW-0677">Repeat</keyword>
<gene>
    <name evidence="13" type="ORF">SAMN04487931_1215</name>
</gene>
<dbReference type="PROSITE" id="PS51379">
    <property type="entry name" value="4FE4S_FER_2"/>
    <property type="match status" value="1"/>
</dbReference>
<protein>
    <submittedName>
        <fullName evidence="13">Reductive dehalogenase</fullName>
    </submittedName>
</protein>
<dbReference type="PANTHER" id="PTHR42827:SF1">
    <property type="entry name" value="IRON-SULFUR CLUSTER-BINDING PROTEIN"/>
    <property type="match status" value="1"/>
</dbReference>
<evidence type="ECO:0000256" key="5">
    <source>
        <dbReference type="ARBA" id="ARBA00022729"/>
    </source>
</evidence>
<keyword evidence="5" id="KW-0732">Signal</keyword>
<feature type="transmembrane region" description="Helical" evidence="11">
    <location>
        <begin position="21"/>
        <end position="45"/>
    </location>
</feature>
<evidence type="ECO:0000256" key="1">
    <source>
        <dbReference type="ARBA" id="ARBA00004236"/>
    </source>
</evidence>
<dbReference type="Pfam" id="PF12838">
    <property type="entry name" value="Fer4_7"/>
    <property type="match status" value="1"/>
</dbReference>
<dbReference type="GO" id="GO:0051539">
    <property type="term" value="F:4 iron, 4 sulfur cluster binding"/>
    <property type="evidence" value="ECO:0007669"/>
    <property type="project" value="UniProtKB-KW"/>
</dbReference>
<evidence type="ECO:0000256" key="7">
    <source>
        <dbReference type="ARBA" id="ARBA00023004"/>
    </source>
</evidence>
<dbReference type="GO" id="GO:0005886">
    <property type="term" value="C:plasma membrane"/>
    <property type="evidence" value="ECO:0007669"/>
    <property type="project" value="UniProtKB-SubCell"/>
</dbReference>
<keyword evidence="14" id="KW-1185">Reference proteome</keyword>
<accession>A0A1H2K601</accession>
<evidence type="ECO:0000256" key="3">
    <source>
        <dbReference type="ARBA" id="ARBA00022485"/>
    </source>
</evidence>
<dbReference type="PANTHER" id="PTHR42827">
    <property type="entry name" value="IRON-SULFUR CLUSTER-BINDING PROTEIN-RELATED"/>
    <property type="match status" value="1"/>
</dbReference>
<proteinExistence type="predicted"/>
<keyword evidence="9 11" id="KW-0472">Membrane</keyword>
<evidence type="ECO:0000256" key="11">
    <source>
        <dbReference type="SAM" id="Phobius"/>
    </source>
</evidence>
<dbReference type="InterPro" id="IPR006311">
    <property type="entry name" value="TAT_signal"/>
</dbReference>
<name>A0A1H2K601_9BACT</name>
<dbReference type="Gene3D" id="3.30.70.20">
    <property type="match status" value="1"/>
</dbReference>
<evidence type="ECO:0000256" key="6">
    <source>
        <dbReference type="ARBA" id="ARBA00022737"/>
    </source>
</evidence>
<dbReference type="InterPro" id="IPR012832">
    <property type="entry name" value="RDH"/>
</dbReference>
<evidence type="ECO:0000256" key="8">
    <source>
        <dbReference type="ARBA" id="ARBA00023014"/>
    </source>
</evidence>
<dbReference type="InterPro" id="IPR017896">
    <property type="entry name" value="4Fe4S_Fe-S-bd"/>
</dbReference>
<dbReference type="PROSITE" id="PS51318">
    <property type="entry name" value="TAT"/>
    <property type="match status" value="1"/>
</dbReference>
<keyword evidence="4" id="KW-0479">Metal-binding</keyword>
<evidence type="ECO:0000256" key="10">
    <source>
        <dbReference type="ARBA" id="ARBA00029374"/>
    </source>
</evidence>
<dbReference type="Proteomes" id="UP000199608">
    <property type="component" value="Unassembled WGS sequence"/>
</dbReference>
<evidence type="ECO:0000256" key="9">
    <source>
        <dbReference type="ARBA" id="ARBA00023136"/>
    </source>
</evidence>
<evidence type="ECO:0000313" key="13">
    <source>
        <dbReference type="EMBL" id="SDU63786.1"/>
    </source>
</evidence>
<keyword evidence="7" id="KW-0408">Iron</keyword>
<feature type="domain" description="4Fe-4S ferredoxin-type" evidence="12">
    <location>
        <begin position="335"/>
        <end position="365"/>
    </location>
</feature>
<dbReference type="AlphaFoldDB" id="A0A1H2K601"/>
<sequence length="463" mass="51271">MSDDKKNMENQQEKSVDRRNFLKIGGAAISSMGLAAVGGTAAFAINNDKKEEKILSEKLVYRPDGWQGAKVRYLDYPGGSFDINNPKQVDISSGYLGTTKIAGKIKRVSEMAGGFHKYNAGFYGDPKKLVKATGKKHVSPIGDAIRFATFPYGSEKIIDGKPNPKKFPIPGPEEMSRHMKDLGFFLGAADVGIGVMPTFALFSHNGPSLGQLSKGIRFEKPVENSHPLAITLLFDQGFKAGTMGSNGYDGGTFGSRRAYLMGAVAAVTIAKYIRNLGYSARAHNVMNYQLTVPPVAIASGMGELCRVGDCVLHPYLGFRHKDVVVTTDMPLMPDRPIDFGVQDFCRVCKKCAEECPSGAITKDDDKVLYNGYYKWKLDYDKCTLFRRTNPEGYGCGRCLKVCPWASKEDSWYHRLGSYLGSLKSDSTNRVIREMDDICGYGTEFASEYKWWLGYMDGTDYRMY</sequence>
<evidence type="ECO:0000259" key="12">
    <source>
        <dbReference type="PROSITE" id="PS51379"/>
    </source>
</evidence>
<organism evidence="13 14">
    <name type="scientific">Desulfobacula phenolica</name>
    <dbReference type="NCBI Taxonomy" id="90732"/>
    <lineage>
        <taxon>Bacteria</taxon>
        <taxon>Pseudomonadati</taxon>
        <taxon>Thermodesulfobacteriota</taxon>
        <taxon>Desulfobacteria</taxon>
        <taxon>Desulfobacterales</taxon>
        <taxon>Desulfobacteraceae</taxon>
        <taxon>Desulfobacula</taxon>
    </lineage>
</organism>
<dbReference type="EMBL" id="FNLL01000021">
    <property type="protein sequence ID" value="SDU63786.1"/>
    <property type="molecule type" value="Genomic_DNA"/>
</dbReference>
<keyword evidence="11" id="KW-0812">Transmembrane</keyword>
<dbReference type="NCBIfam" id="TIGR02486">
    <property type="entry name" value="RDH"/>
    <property type="match status" value="1"/>
</dbReference>
<dbReference type="SUPFAM" id="SSF54862">
    <property type="entry name" value="4Fe-4S ferredoxins"/>
    <property type="match status" value="1"/>
</dbReference>
<keyword evidence="2" id="KW-1003">Cell membrane</keyword>
<evidence type="ECO:0000256" key="2">
    <source>
        <dbReference type="ARBA" id="ARBA00022475"/>
    </source>
</evidence>
<comment type="cofactor">
    <cofactor evidence="10">
        <name>corrinoid</name>
        <dbReference type="ChEBI" id="CHEBI:33913"/>
    </cofactor>
</comment>
<evidence type="ECO:0000256" key="4">
    <source>
        <dbReference type="ARBA" id="ARBA00022723"/>
    </source>
</evidence>
<comment type="subcellular location">
    <subcellularLocation>
        <location evidence="1">Cell membrane</location>
    </subcellularLocation>
</comment>
<keyword evidence="3" id="KW-0004">4Fe-4S</keyword>
<evidence type="ECO:0000313" key="14">
    <source>
        <dbReference type="Proteomes" id="UP000199608"/>
    </source>
</evidence>
<keyword evidence="8" id="KW-0411">Iron-sulfur</keyword>
<dbReference type="GO" id="GO:0046872">
    <property type="term" value="F:metal ion binding"/>
    <property type="evidence" value="ECO:0007669"/>
    <property type="project" value="UniProtKB-KW"/>
</dbReference>
<dbReference type="RefSeq" id="WP_092238406.1">
    <property type="nucleotide sequence ID" value="NZ_FNLL01000021.1"/>
</dbReference>
<keyword evidence="11" id="KW-1133">Transmembrane helix</keyword>
<reference evidence="14" key="1">
    <citation type="submission" date="2016-10" db="EMBL/GenBank/DDBJ databases">
        <authorList>
            <person name="Varghese N."/>
            <person name="Submissions S."/>
        </authorList>
    </citation>
    <scope>NUCLEOTIDE SEQUENCE [LARGE SCALE GENOMIC DNA]</scope>
    <source>
        <strain evidence="14">DSM 3384</strain>
    </source>
</reference>
<dbReference type="PROSITE" id="PS00198">
    <property type="entry name" value="4FE4S_FER_1"/>
    <property type="match status" value="1"/>
</dbReference>